<dbReference type="InterPro" id="IPR057840">
    <property type="entry name" value="FimV_N"/>
</dbReference>
<feature type="signal peptide" evidence="2">
    <location>
        <begin position="1"/>
        <end position="29"/>
    </location>
</feature>
<feature type="coiled-coil region" evidence="1">
    <location>
        <begin position="291"/>
        <end position="325"/>
    </location>
</feature>
<dbReference type="InterPro" id="IPR020012">
    <property type="entry name" value="LysM_FimV"/>
</dbReference>
<accession>A0A1R4HWA6</accession>
<dbReference type="Proteomes" id="UP000196331">
    <property type="component" value="Unassembled WGS sequence"/>
</dbReference>
<gene>
    <name evidence="4" type="ORF">CZ787_06845</name>
</gene>
<keyword evidence="1" id="KW-0175">Coiled coil</keyword>
<dbReference type="NCBIfam" id="TIGR03505">
    <property type="entry name" value="FimV_core"/>
    <property type="match status" value="1"/>
</dbReference>
<dbReference type="CDD" id="cd00118">
    <property type="entry name" value="LysM"/>
    <property type="match status" value="1"/>
</dbReference>
<evidence type="ECO:0000313" key="4">
    <source>
        <dbReference type="EMBL" id="SJN11881.1"/>
    </source>
</evidence>
<protein>
    <submittedName>
        <fullName evidence="4">Probable type IV pilus assembly FimV-related transmembrane protein</fullName>
    </submittedName>
</protein>
<reference evidence="4 5" key="1">
    <citation type="submission" date="2017-02" db="EMBL/GenBank/DDBJ databases">
        <authorList>
            <person name="Dridi B."/>
        </authorList>
    </citation>
    <scope>NUCLEOTIDE SEQUENCE [LARGE SCALE GENOMIC DNA]</scope>
    <source>
        <strain evidence="4 5">JB380</strain>
    </source>
</reference>
<dbReference type="AlphaFoldDB" id="A0A1R4HWA6"/>
<comment type="caution">
    <text evidence="4">The sequence shown here is derived from an EMBL/GenBank/DDBJ whole genome shotgun (WGS) entry which is preliminary data.</text>
</comment>
<dbReference type="Pfam" id="PF25800">
    <property type="entry name" value="FimV_N"/>
    <property type="match status" value="1"/>
</dbReference>
<evidence type="ECO:0000259" key="3">
    <source>
        <dbReference type="PROSITE" id="PS51782"/>
    </source>
</evidence>
<dbReference type="Gene3D" id="3.10.350.10">
    <property type="entry name" value="LysM domain"/>
    <property type="match status" value="1"/>
</dbReference>
<organism evidence="4 5">
    <name type="scientific">Halomonas citrativorans</name>
    <dbReference type="NCBI Taxonomy" id="2742612"/>
    <lineage>
        <taxon>Bacteria</taxon>
        <taxon>Pseudomonadati</taxon>
        <taxon>Pseudomonadota</taxon>
        <taxon>Gammaproteobacteria</taxon>
        <taxon>Oceanospirillales</taxon>
        <taxon>Halomonadaceae</taxon>
        <taxon>Halomonas</taxon>
    </lineage>
</organism>
<feature type="domain" description="LysM" evidence="3">
    <location>
        <begin position="166"/>
        <end position="221"/>
    </location>
</feature>
<dbReference type="PROSITE" id="PS51782">
    <property type="entry name" value="LYSM"/>
    <property type="match status" value="1"/>
</dbReference>
<keyword evidence="4" id="KW-0472">Membrane</keyword>
<dbReference type="EMBL" id="FUKM01000028">
    <property type="protein sequence ID" value="SJN11881.1"/>
    <property type="molecule type" value="Genomic_DNA"/>
</dbReference>
<sequence length="535" mass="57544">MAKKYSNYRVFLKTIALLSIAGVPSFAQAIEAGPAEVESWLEAPLNASLPLLDSNAYALGELSVQVADEPAFVASGLEWMPLARQVHAEIQEQAGSRRIILRSSQAVTTPWLDLLLVIDSPEGQQQHAVTLLFDPADYANYPLNQAEADGVASSSGSEMTEPLPRAEVRVQEGDTLWRIASRSKPERASVQQMMLALVAVNPEFFPEGNINSLRTGQALRLPAAGQVQLRSADEAAHAVQVMVAGEQRANTTVPQSIPVDVEVETPPAPELATAQIEAELTRAMAGFAEQLEQSQASLLTANEEREQLRLELSELRHNLSQFIENSVLVEASPPVPLMAEANAAAQPIADVHGAPSSGVLSSIERYRWPLIALGLVLLLTGLIWRRKWREAEEPVAQAHLTGASLAEPQVFKPSPAVSNDLQASIRNIPLSSGARTSSAASDHFSSSASGTVIPERGDAFGANYAKSQAAGLAGHGSRLYQQEDALLLKGMDFKRVEAPELTLSETLKKVSTARSIGAEWEIEEVAFKPQGRDNG</sequence>
<keyword evidence="2" id="KW-0732">Signal</keyword>
<evidence type="ECO:0000256" key="2">
    <source>
        <dbReference type="SAM" id="SignalP"/>
    </source>
</evidence>
<proteinExistence type="predicted"/>
<feature type="chain" id="PRO_5012277794" evidence="2">
    <location>
        <begin position="30"/>
        <end position="535"/>
    </location>
</feature>
<evidence type="ECO:0000313" key="5">
    <source>
        <dbReference type="Proteomes" id="UP000196331"/>
    </source>
</evidence>
<keyword evidence="4" id="KW-0812">Transmembrane</keyword>
<evidence type="ECO:0000256" key="1">
    <source>
        <dbReference type="SAM" id="Coils"/>
    </source>
</evidence>
<dbReference type="InterPro" id="IPR018392">
    <property type="entry name" value="LysM"/>
</dbReference>
<dbReference type="InterPro" id="IPR036779">
    <property type="entry name" value="LysM_dom_sf"/>
</dbReference>
<name>A0A1R4HWA6_9GAMM</name>